<evidence type="ECO:0000256" key="2">
    <source>
        <dbReference type="SAM" id="Phobius"/>
    </source>
</evidence>
<dbReference type="AlphaFoldDB" id="A0A1V3KJ34"/>
<feature type="transmembrane region" description="Helical" evidence="2">
    <location>
        <begin position="736"/>
        <end position="756"/>
    </location>
</feature>
<keyword evidence="1" id="KW-0175">Coiled coil</keyword>
<comment type="caution">
    <text evidence="4">The sequence shown here is derived from an EMBL/GenBank/DDBJ whole genome shotgun (WGS) entry which is preliminary data.</text>
</comment>
<keyword evidence="2" id="KW-0472">Membrane</keyword>
<organism evidence="4 5">
    <name type="scientific">Rodentibacter caecimuris</name>
    <dbReference type="NCBI Taxonomy" id="1796644"/>
    <lineage>
        <taxon>Bacteria</taxon>
        <taxon>Pseudomonadati</taxon>
        <taxon>Pseudomonadota</taxon>
        <taxon>Gammaproteobacteria</taxon>
        <taxon>Pasteurellales</taxon>
        <taxon>Pasteurellaceae</taxon>
        <taxon>Rodentibacter</taxon>
    </lineage>
</organism>
<sequence>MVHNSNNQHEQNNHIDTIADEFSTINNPTESSKKSGCGNLPLIPILPVRYGLTLDYTSSAINGKVSDIPKPAGLNETNIHWIQTLRQGFVYIYAPSGHHDISTDMKNGKNSGGNWLVFRYSTHSNDANSSYKFEDVETDAVQQTPHFFLYSWGETGAAGDWKKHSDKICKTLNKTTAFIHKDTSQAYIAYSEYPWPAELFTEVAKKDDLRTKLMVELNTTPGKETTPHTCPIDLAVNKVKEFLPIRIAKLITDTVYRHTRMKNEEWKGSDVNLNEKGLMVVLQDSLGEIKELQACHANILDRITKCDLEYQYPLTIGTLIDPTTIYEASGKPIPKEFTQESIKKKLTNQYQYLVPNFRKRLIQLIKEKSQQVEKYEKDLEKIVQQIIELHKRDDIFVLLQNVRGIAEKIQGEPLACLKAHQFSCYVISDALAEIPTSTAGSQYLLQRFSEQKSDMEKAKETKDTIDEFAGTLSNIIEKAEHFSLLAPSKRQQIERLIYQSISMLMTQVGTVFMFAAANAPVNNFIINRADYFRLFGLDYVELRTRSYAYLYEYTRQFKRRVAKMKLQLTAQPSESLGAQAQQKVAKILERDISKNTNAAFASLGLFLSFAAFADINDKIRSAQMLAKSTIGKIAHSKWIELPTAAVQFTIETIGVGKTVFNAPIVANIVGSKLQFIPPLLRQLSTRLNRVIPIREFKYTNNVLMLMGGLTFSADAWEDYLDQDYISMAGNVVSSIGALLAAFNVVTLGWGTLIIFIGQYIGSFGYEDFEDWLRTCIWGNSSQYLESRRKNIEDILDDAKLLSKLDTNDERYNLLMNTYKKELSDFNILTSSLSIFEQELGVFIISCNDFSNNIGGLLDLTITYDYVETFEYARGTRMPNKGNNASYEPIGETSVQVDLREEINRLKTPIKLNARYITSFGTTLTQNYRQTGYTEESIYKPAPF</sequence>
<evidence type="ECO:0000259" key="3">
    <source>
        <dbReference type="Pfam" id="PF20249"/>
    </source>
</evidence>
<gene>
    <name evidence="4" type="ORF">BKG96_08460</name>
</gene>
<dbReference type="RefSeq" id="WP_077587114.1">
    <property type="nucleotide sequence ID" value="NZ_MLAE01000045.1"/>
</dbReference>
<dbReference type="Proteomes" id="UP000189114">
    <property type="component" value="Unassembled WGS sequence"/>
</dbReference>
<feature type="domain" description="Toxin VasX N-terminal region" evidence="3">
    <location>
        <begin position="43"/>
        <end position="220"/>
    </location>
</feature>
<accession>A0A1V3KJ34</accession>
<evidence type="ECO:0000256" key="1">
    <source>
        <dbReference type="SAM" id="Coils"/>
    </source>
</evidence>
<evidence type="ECO:0000313" key="5">
    <source>
        <dbReference type="Proteomes" id="UP000189114"/>
    </source>
</evidence>
<dbReference type="EMBL" id="MLAE01000045">
    <property type="protein sequence ID" value="OOF77378.1"/>
    <property type="molecule type" value="Genomic_DNA"/>
</dbReference>
<feature type="coiled-coil region" evidence="1">
    <location>
        <begin position="358"/>
        <end position="392"/>
    </location>
</feature>
<keyword evidence="2" id="KW-1133">Transmembrane helix</keyword>
<dbReference type="CDD" id="cd20706">
    <property type="entry name" value="MIX_II"/>
    <property type="match status" value="1"/>
</dbReference>
<evidence type="ECO:0000313" key="4">
    <source>
        <dbReference type="EMBL" id="OOF77378.1"/>
    </source>
</evidence>
<proteinExistence type="predicted"/>
<dbReference type="InterPro" id="IPR046864">
    <property type="entry name" value="VasX_N"/>
</dbReference>
<dbReference type="Pfam" id="PF20249">
    <property type="entry name" value="VasX_N"/>
    <property type="match status" value="1"/>
</dbReference>
<reference evidence="5" key="1">
    <citation type="submission" date="2016-10" db="EMBL/GenBank/DDBJ databases">
        <title>Rodentibacter gen. nov. and new species.</title>
        <authorList>
            <person name="Christensen H."/>
        </authorList>
    </citation>
    <scope>NUCLEOTIDE SEQUENCE [LARGE SCALE GENOMIC DNA]</scope>
    <source>
        <strain evidence="5">Ppn152</strain>
    </source>
</reference>
<name>A0A1V3KJ34_9PAST</name>
<keyword evidence="2" id="KW-0812">Transmembrane</keyword>
<protein>
    <recommendedName>
        <fullName evidence="3">Toxin VasX N-terminal region domain-containing protein</fullName>
    </recommendedName>
</protein>